<dbReference type="Proteomes" id="UP000028712">
    <property type="component" value="Unassembled WGS sequence"/>
</dbReference>
<reference evidence="3 5" key="1">
    <citation type="submission" date="2014-07" db="EMBL/GenBank/DDBJ databases">
        <title>Genome of Flavobacterium hydatis DSM 2063.</title>
        <authorList>
            <person name="Pipes S.E."/>
            <person name="Stropko S.J."/>
            <person name="Newman J.D."/>
        </authorList>
    </citation>
    <scope>NUCLEOTIDE SEQUENCE [LARGE SCALE GENOMIC DNA]</scope>
    <source>
        <strain evidence="3 5">DSM 2063</strain>
    </source>
</reference>
<dbReference type="InterPro" id="IPR051405">
    <property type="entry name" value="phD/YefM_antitoxin"/>
</dbReference>
<dbReference type="EMBL" id="MUGY01000028">
    <property type="protein sequence ID" value="OXA90224.1"/>
    <property type="molecule type" value="Genomic_DNA"/>
</dbReference>
<dbReference type="EMBL" id="JPRM01000014">
    <property type="protein sequence ID" value="KFF16566.1"/>
    <property type="molecule type" value="Genomic_DNA"/>
</dbReference>
<evidence type="ECO:0000256" key="2">
    <source>
        <dbReference type="RuleBase" id="RU362080"/>
    </source>
</evidence>
<evidence type="ECO:0000313" key="3">
    <source>
        <dbReference type="EMBL" id="KFF16566.1"/>
    </source>
</evidence>
<comment type="caution">
    <text evidence="3">The sequence shown here is derived from an EMBL/GenBank/DDBJ whole genome shotgun (WGS) entry which is preliminary data.</text>
</comment>
<comment type="similarity">
    <text evidence="1 2">Belongs to the phD/YefM antitoxin family.</text>
</comment>
<dbReference type="Proteomes" id="UP000198424">
    <property type="component" value="Unassembled WGS sequence"/>
</dbReference>
<dbReference type="RefSeq" id="WP_035621508.1">
    <property type="nucleotide sequence ID" value="NZ_JBEWQG010000024.1"/>
</dbReference>
<comment type="function">
    <text evidence="2">Antitoxin component of a type II toxin-antitoxin (TA) system.</text>
</comment>
<dbReference type="PANTHER" id="PTHR33713:SF6">
    <property type="entry name" value="ANTITOXIN YEFM"/>
    <property type="match status" value="1"/>
</dbReference>
<dbReference type="PANTHER" id="PTHR33713">
    <property type="entry name" value="ANTITOXIN YAFN-RELATED"/>
    <property type="match status" value="1"/>
</dbReference>
<dbReference type="AlphaFoldDB" id="A0A086AIQ2"/>
<dbReference type="InterPro" id="IPR006442">
    <property type="entry name" value="Antitoxin_Phd/YefM"/>
</dbReference>
<protein>
    <recommendedName>
        <fullName evidence="2">Antitoxin</fullName>
    </recommendedName>
</protein>
<dbReference type="Gene3D" id="3.40.1620.10">
    <property type="entry name" value="YefM-like domain"/>
    <property type="match status" value="1"/>
</dbReference>
<accession>A0A086AIQ2</accession>
<dbReference type="STRING" id="991.IW20_10380"/>
<dbReference type="OrthoDB" id="1524837at2"/>
<keyword evidence="6" id="KW-1185">Reference proteome</keyword>
<dbReference type="Gene3D" id="6.10.250.330">
    <property type="match status" value="1"/>
</dbReference>
<dbReference type="SUPFAM" id="SSF143120">
    <property type="entry name" value="YefM-like"/>
    <property type="match status" value="1"/>
</dbReference>
<dbReference type="NCBIfam" id="TIGR01552">
    <property type="entry name" value="phd_fam"/>
    <property type="match status" value="1"/>
</dbReference>
<proteinExistence type="inferred from homology"/>
<dbReference type="Pfam" id="PF02604">
    <property type="entry name" value="PhdYeFM_antitox"/>
    <property type="match status" value="1"/>
</dbReference>
<gene>
    <name evidence="4" type="ORF">B0A62_19315</name>
    <name evidence="3" type="ORF">IW20_10380</name>
</gene>
<sequence length="88" mass="9982">MKAVTISTLRKNIKGYFDEVSDSSEIIIVPRNDEDDAVVIISIKEYNSMNETQHLLSTKANRTRLAKSIQQVEKGELKTFDLDQLEPA</sequence>
<evidence type="ECO:0000313" key="6">
    <source>
        <dbReference type="Proteomes" id="UP000198424"/>
    </source>
</evidence>
<dbReference type="InterPro" id="IPR036165">
    <property type="entry name" value="YefM-like_sf"/>
</dbReference>
<reference evidence="4 6" key="2">
    <citation type="submission" date="2016-11" db="EMBL/GenBank/DDBJ databases">
        <title>Whole genomes of Flavobacteriaceae.</title>
        <authorList>
            <person name="Stine C."/>
            <person name="Li C."/>
            <person name="Tadesse D."/>
        </authorList>
    </citation>
    <scope>NUCLEOTIDE SEQUENCE [LARGE SCALE GENOMIC DNA]</scope>
    <source>
        <strain evidence="4 6">ATCC 29551</strain>
    </source>
</reference>
<evidence type="ECO:0000313" key="4">
    <source>
        <dbReference type="EMBL" id="OXA90224.1"/>
    </source>
</evidence>
<evidence type="ECO:0000256" key="1">
    <source>
        <dbReference type="ARBA" id="ARBA00009981"/>
    </source>
</evidence>
<name>A0A086AIQ2_FLAHY</name>
<evidence type="ECO:0000313" key="5">
    <source>
        <dbReference type="Proteomes" id="UP000028712"/>
    </source>
</evidence>
<organism evidence="3 5">
    <name type="scientific">Flavobacterium hydatis</name>
    <name type="common">Cytophaga aquatilis</name>
    <dbReference type="NCBI Taxonomy" id="991"/>
    <lineage>
        <taxon>Bacteria</taxon>
        <taxon>Pseudomonadati</taxon>
        <taxon>Bacteroidota</taxon>
        <taxon>Flavobacteriia</taxon>
        <taxon>Flavobacteriales</taxon>
        <taxon>Flavobacteriaceae</taxon>
        <taxon>Flavobacterium</taxon>
    </lineage>
</organism>
<dbReference type="eggNOG" id="COG2161">
    <property type="taxonomic scope" value="Bacteria"/>
</dbReference>